<name>A0A151R8W8_CAJCA</name>
<evidence type="ECO:0000259" key="1">
    <source>
        <dbReference type="Pfam" id="PF22936"/>
    </source>
</evidence>
<reference evidence="2" key="1">
    <citation type="journal article" date="2012" name="Nat. Biotechnol.">
        <title>Draft genome sequence of pigeonpea (Cajanus cajan), an orphan legume crop of resource-poor farmers.</title>
        <authorList>
            <person name="Varshney R.K."/>
            <person name="Chen W."/>
            <person name="Li Y."/>
            <person name="Bharti A.K."/>
            <person name="Saxena R.K."/>
            <person name="Schlueter J.A."/>
            <person name="Donoghue M.T."/>
            <person name="Azam S."/>
            <person name="Fan G."/>
            <person name="Whaley A.M."/>
            <person name="Farmer A.D."/>
            <person name="Sheridan J."/>
            <person name="Iwata A."/>
            <person name="Tuteja R."/>
            <person name="Penmetsa R.V."/>
            <person name="Wu W."/>
            <person name="Upadhyaya H.D."/>
            <person name="Yang S.P."/>
            <person name="Shah T."/>
            <person name="Saxena K.B."/>
            <person name="Michael T."/>
            <person name="McCombie W.R."/>
            <person name="Yang B."/>
            <person name="Zhang G."/>
            <person name="Yang H."/>
            <person name="Wang J."/>
            <person name="Spillane C."/>
            <person name="Cook D.R."/>
            <person name="May G.D."/>
            <person name="Xu X."/>
            <person name="Jackson S.A."/>
        </authorList>
    </citation>
    <scope>NUCLEOTIDE SEQUENCE [LARGE SCALE GENOMIC DNA]</scope>
</reference>
<accession>A0A151R8W8</accession>
<organism evidence="2 3">
    <name type="scientific">Cajanus cajan</name>
    <name type="common">Pigeon pea</name>
    <name type="synonym">Cajanus indicus</name>
    <dbReference type="NCBI Taxonomy" id="3821"/>
    <lineage>
        <taxon>Eukaryota</taxon>
        <taxon>Viridiplantae</taxon>
        <taxon>Streptophyta</taxon>
        <taxon>Embryophyta</taxon>
        <taxon>Tracheophyta</taxon>
        <taxon>Spermatophyta</taxon>
        <taxon>Magnoliopsida</taxon>
        <taxon>eudicotyledons</taxon>
        <taxon>Gunneridae</taxon>
        <taxon>Pentapetalae</taxon>
        <taxon>rosids</taxon>
        <taxon>fabids</taxon>
        <taxon>Fabales</taxon>
        <taxon>Fabaceae</taxon>
        <taxon>Papilionoideae</taxon>
        <taxon>50 kb inversion clade</taxon>
        <taxon>NPAAA clade</taxon>
        <taxon>indigoferoid/millettioid clade</taxon>
        <taxon>Phaseoleae</taxon>
        <taxon>Cajanus</taxon>
    </lineage>
</organism>
<protein>
    <recommendedName>
        <fullName evidence="1">Retrovirus-related Pol polyprotein from transposon TNT 1-94-like beta-barrel domain-containing protein</fullName>
    </recommendedName>
</protein>
<dbReference type="Pfam" id="PF22936">
    <property type="entry name" value="Pol_BBD"/>
    <property type="match status" value="1"/>
</dbReference>
<proteinExistence type="predicted"/>
<evidence type="ECO:0000313" key="2">
    <source>
        <dbReference type="EMBL" id="KYP38946.1"/>
    </source>
</evidence>
<keyword evidence="3" id="KW-1185">Reference proteome</keyword>
<dbReference type="InterPro" id="IPR054722">
    <property type="entry name" value="PolX-like_BBD"/>
</dbReference>
<dbReference type="AlphaFoldDB" id="A0A151R8W8"/>
<dbReference type="EMBL" id="KQ483952">
    <property type="protein sequence ID" value="KYP38946.1"/>
    <property type="molecule type" value="Genomic_DNA"/>
</dbReference>
<sequence>MLASSLHAQADDMWYLDSGASKHLTNDISNLSTKQEYQGKQRVLVGDGNSLFISHIGHSKLHTTQSNITFS</sequence>
<dbReference type="Gramene" id="C.cajan_38653.t">
    <property type="protein sequence ID" value="C.cajan_38653.t.cds1"/>
    <property type="gene ID" value="C.cajan_38653"/>
</dbReference>
<evidence type="ECO:0000313" key="3">
    <source>
        <dbReference type="Proteomes" id="UP000075243"/>
    </source>
</evidence>
<feature type="domain" description="Retrovirus-related Pol polyprotein from transposon TNT 1-94-like beta-barrel" evidence="1">
    <location>
        <begin position="14"/>
        <end position="66"/>
    </location>
</feature>
<dbReference type="Proteomes" id="UP000075243">
    <property type="component" value="Unassembled WGS sequence"/>
</dbReference>
<gene>
    <name evidence="2" type="ORF">KK1_039778</name>
</gene>